<keyword evidence="1" id="KW-0862">Zinc</keyword>
<accession>A0ABP1RHG7</accession>
<name>A0ABP1RHG7_9HEXA</name>
<organism evidence="3 4">
    <name type="scientific">Orchesella dallaii</name>
    <dbReference type="NCBI Taxonomy" id="48710"/>
    <lineage>
        <taxon>Eukaryota</taxon>
        <taxon>Metazoa</taxon>
        <taxon>Ecdysozoa</taxon>
        <taxon>Arthropoda</taxon>
        <taxon>Hexapoda</taxon>
        <taxon>Collembola</taxon>
        <taxon>Entomobryomorpha</taxon>
        <taxon>Entomobryoidea</taxon>
        <taxon>Orchesellidae</taxon>
        <taxon>Orchesellinae</taxon>
        <taxon>Orchesella</taxon>
    </lineage>
</organism>
<evidence type="ECO:0000256" key="1">
    <source>
        <dbReference type="PROSITE-ProRule" id="PRU00042"/>
    </source>
</evidence>
<evidence type="ECO:0000313" key="4">
    <source>
        <dbReference type="Proteomes" id="UP001642540"/>
    </source>
</evidence>
<feature type="domain" description="C2H2-type" evidence="2">
    <location>
        <begin position="24"/>
        <end position="51"/>
    </location>
</feature>
<proteinExistence type="predicted"/>
<reference evidence="3 4" key="1">
    <citation type="submission" date="2024-08" db="EMBL/GenBank/DDBJ databases">
        <authorList>
            <person name="Cucini C."/>
            <person name="Frati F."/>
        </authorList>
    </citation>
    <scope>NUCLEOTIDE SEQUENCE [LARGE SCALE GENOMIC DNA]</scope>
</reference>
<comment type="caution">
    <text evidence="3">The sequence shown here is derived from an EMBL/GenBank/DDBJ whole genome shotgun (WGS) entry which is preliminary data.</text>
</comment>
<keyword evidence="1" id="KW-0479">Metal-binding</keyword>
<evidence type="ECO:0000259" key="2">
    <source>
        <dbReference type="PROSITE" id="PS50157"/>
    </source>
</evidence>
<dbReference type="Proteomes" id="UP001642540">
    <property type="component" value="Unassembled WGS sequence"/>
</dbReference>
<evidence type="ECO:0000313" key="3">
    <source>
        <dbReference type="EMBL" id="CAL8128415.1"/>
    </source>
</evidence>
<gene>
    <name evidence="3" type="ORF">ODALV1_LOCUS22225</name>
</gene>
<dbReference type="InterPro" id="IPR013087">
    <property type="entry name" value="Znf_C2H2_type"/>
</dbReference>
<dbReference type="EMBL" id="CAXLJM020000075">
    <property type="protein sequence ID" value="CAL8128415.1"/>
    <property type="molecule type" value="Genomic_DNA"/>
</dbReference>
<keyword evidence="1" id="KW-0863">Zinc-finger</keyword>
<sequence>MKRSFRIINHVERNHSLKEEDKKVMCNLCGKVNANQAKLIRHNVIHTKLKHVTISSNILYTFIYGLNSYLPAQQFHLADAHSQPIVSLHKKPLGAFWEALLSLWIQLEAEYICPSFEEIEIILLLSTIEEVRGRALGYGDSFMAWSESDESTKLGRNPL</sequence>
<protein>
    <recommendedName>
        <fullName evidence="2">C2H2-type domain-containing protein</fullName>
    </recommendedName>
</protein>
<keyword evidence="4" id="KW-1185">Reference proteome</keyword>
<dbReference type="PROSITE" id="PS50157">
    <property type="entry name" value="ZINC_FINGER_C2H2_2"/>
    <property type="match status" value="1"/>
</dbReference>